<evidence type="ECO:0000313" key="1">
    <source>
        <dbReference type="EMBL" id="JAE32044.1"/>
    </source>
</evidence>
<dbReference type="EMBL" id="GBRH01165852">
    <property type="protein sequence ID" value="JAE32044.1"/>
    <property type="molecule type" value="Transcribed_RNA"/>
</dbReference>
<accession>A0A0A9H8B4</accession>
<protein>
    <submittedName>
        <fullName evidence="1">Uncharacterized protein</fullName>
    </submittedName>
</protein>
<sequence>MLQLLFLLARSTRSSLDGQLISYGVLAISFCFL</sequence>
<dbReference type="AlphaFoldDB" id="A0A0A9H8B4"/>
<reference evidence="1" key="1">
    <citation type="submission" date="2014-09" db="EMBL/GenBank/DDBJ databases">
        <authorList>
            <person name="Magalhaes I.L.F."/>
            <person name="Oliveira U."/>
            <person name="Santos F.R."/>
            <person name="Vidigal T.H.D.A."/>
            <person name="Brescovit A.D."/>
            <person name="Santos A.J."/>
        </authorList>
    </citation>
    <scope>NUCLEOTIDE SEQUENCE</scope>
    <source>
        <tissue evidence="1">Shoot tissue taken approximately 20 cm above the soil surface</tissue>
    </source>
</reference>
<name>A0A0A9H8B4_ARUDO</name>
<reference evidence="1" key="2">
    <citation type="journal article" date="2015" name="Data Brief">
        <title>Shoot transcriptome of the giant reed, Arundo donax.</title>
        <authorList>
            <person name="Barrero R.A."/>
            <person name="Guerrero F.D."/>
            <person name="Moolhuijzen P."/>
            <person name="Goolsby J.A."/>
            <person name="Tidwell J."/>
            <person name="Bellgard S.E."/>
            <person name="Bellgard M.I."/>
        </authorList>
    </citation>
    <scope>NUCLEOTIDE SEQUENCE</scope>
    <source>
        <tissue evidence="1">Shoot tissue taken approximately 20 cm above the soil surface</tissue>
    </source>
</reference>
<organism evidence="1">
    <name type="scientific">Arundo donax</name>
    <name type="common">Giant reed</name>
    <name type="synonym">Donax arundinaceus</name>
    <dbReference type="NCBI Taxonomy" id="35708"/>
    <lineage>
        <taxon>Eukaryota</taxon>
        <taxon>Viridiplantae</taxon>
        <taxon>Streptophyta</taxon>
        <taxon>Embryophyta</taxon>
        <taxon>Tracheophyta</taxon>
        <taxon>Spermatophyta</taxon>
        <taxon>Magnoliopsida</taxon>
        <taxon>Liliopsida</taxon>
        <taxon>Poales</taxon>
        <taxon>Poaceae</taxon>
        <taxon>PACMAD clade</taxon>
        <taxon>Arundinoideae</taxon>
        <taxon>Arundineae</taxon>
        <taxon>Arundo</taxon>
    </lineage>
</organism>
<proteinExistence type="predicted"/>